<dbReference type="Proteomes" id="UP000004342">
    <property type="component" value="Unassembled WGS sequence"/>
</dbReference>
<dbReference type="AlphaFoldDB" id="A0AAV3BPY7"/>
<sequence length="122" mass="14333">MCKKLSEIKNDDMLIIKNTGSGDIVLSKDELVQNLDYYRETSNNLEENIYTTIQYKANIQAWDMLEIAIDNESENMYECWDFDIKRTITDDDIEEIQNIIDMILSKGSNISYIENEKVEFDL</sequence>
<comment type="caution">
    <text evidence="1">The sequence shown here is derived from an EMBL/GenBank/DDBJ whole genome shotgun (WGS) entry which is preliminary data.</text>
</comment>
<name>A0AAV3BPY7_CLOPF</name>
<organism evidence="1 2">
    <name type="scientific">Clostridium perfringens B str. ATCC 3626</name>
    <dbReference type="NCBI Taxonomy" id="451754"/>
    <lineage>
        <taxon>Bacteria</taxon>
        <taxon>Bacillati</taxon>
        <taxon>Bacillota</taxon>
        <taxon>Clostridia</taxon>
        <taxon>Eubacteriales</taxon>
        <taxon>Clostridiaceae</taxon>
        <taxon>Clostridium</taxon>
    </lineage>
</organism>
<gene>
    <name evidence="1" type="ORF">AC1_A0275</name>
</gene>
<accession>A0AAV3BPY7</accession>
<reference evidence="1 2" key="1">
    <citation type="submission" date="2007-07" db="EMBL/GenBank/DDBJ databases">
        <title>Annotation of Clostridium perfringens B str. ATCC 3626.</title>
        <authorList>
            <person name="Paulsen I."/>
            <person name="Sebastian Y."/>
        </authorList>
    </citation>
    <scope>NUCLEOTIDE SEQUENCE [LARGE SCALE GENOMIC DNA]</scope>
    <source>
        <strain evidence="2">B str. ATCC 3626</strain>
    </source>
</reference>
<proteinExistence type="predicted"/>
<evidence type="ECO:0000313" key="2">
    <source>
        <dbReference type="Proteomes" id="UP000004342"/>
    </source>
</evidence>
<evidence type="ECO:0000313" key="1">
    <source>
        <dbReference type="EMBL" id="EDT23154.1"/>
    </source>
</evidence>
<protein>
    <submittedName>
        <fullName evidence="1">Uncharacterized protein</fullName>
    </submittedName>
</protein>
<dbReference type="EMBL" id="ABDV01000021">
    <property type="protein sequence ID" value="EDT23154.1"/>
    <property type="molecule type" value="Genomic_DNA"/>
</dbReference>
<dbReference type="RefSeq" id="WP_003458929.1">
    <property type="nucleotide sequence ID" value="NZ_ABDV01000021.1"/>
</dbReference>